<name>A0ABW3WSX0_9FLAO</name>
<organism evidence="2 3">
    <name type="scientific">Lutibacter holmesii</name>
    <dbReference type="NCBI Taxonomy" id="1137985"/>
    <lineage>
        <taxon>Bacteria</taxon>
        <taxon>Pseudomonadati</taxon>
        <taxon>Bacteroidota</taxon>
        <taxon>Flavobacteriia</taxon>
        <taxon>Flavobacteriales</taxon>
        <taxon>Flavobacteriaceae</taxon>
        <taxon>Lutibacter</taxon>
    </lineage>
</organism>
<evidence type="ECO:0000313" key="3">
    <source>
        <dbReference type="Proteomes" id="UP001597241"/>
    </source>
</evidence>
<protein>
    <recommendedName>
        <fullName evidence="4">Secreted protein</fullName>
    </recommendedName>
</protein>
<dbReference type="InterPro" id="IPR058512">
    <property type="entry name" value="DUF8199"/>
</dbReference>
<evidence type="ECO:0008006" key="4">
    <source>
        <dbReference type="Google" id="ProtNLM"/>
    </source>
</evidence>
<evidence type="ECO:0000256" key="1">
    <source>
        <dbReference type="SAM" id="SignalP"/>
    </source>
</evidence>
<keyword evidence="3" id="KW-1185">Reference proteome</keyword>
<dbReference type="Pfam" id="PF26622">
    <property type="entry name" value="DUF8199"/>
    <property type="match status" value="1"/>
</dbReference>
<evidence type="ECO:0000313" key="2">
    <source>
        <dbReference type="EMBL" id="MFD1294370.1"/>
    </source>
</evidence>
<dbReference type="EMBL" id="JBHTMV010000004">
    <property type="protein sequence ID" value="MFD1294370.1"/>
    <property type="molecule type" value="Genomic_DNA"/>
</dbReference>
<accession>A0ABW3WSX0</accession>
<feature type="signal peptide" evidence="1">
    <location>
        <begin position="1"/>
        <end position="25"/>
    </location>
</feature>
<dbReference type="Proteomes" id="UP001597241">
    <property type="component" value="Unassembled WGS sequence"/>
</dbReference>
<reference evidence="3" key="1">
    <citation type="journal article" date="2019" name="Int. J. Syst. Evol. Microbiol.">
        <title>The Global Catalogue of Microorganisms (GCM) 10K type strain sequencing project: providing services to taxonomists for standard genome sequencing and annotation.</title>
        <authorList>
            <consortium name="The Broad Institute Genomics Platform"/>
            <consortium name="The Broad Institute Genome Sequencing Center for Infectious Disease"/>
            <person name="Wu L."/>
            <person name="Ma J."/>
        </authorList>
    </citation>
    <scope>NUCLEOTIDE SEQUENCE [LARGE SCALE GENOMIC DNA]</scope>
    <source>
        <strain evidence="3">CCUG 62221</strain>
    </source>
</reference>
<feature type="chain" id="PRO_5047147914" description="Secreted protein" evidence="1">
    <location>
        <begin position="26"/>
        <end position="134"/>
    </location>
</feature>
<proteinExistence type="predicted"/>
<keyword evidence="1" id="KW-0732">Signal</keyword>
<dbReference type="NCBIfam" id="NF047658">
    <property type="entry name" value="HYC_CC_PP"/>
    <property type="match status" value="1"/>
</dbReference>
<dbReference type="InterPro" id="IPR058060">
    <property type="entry name" value="HYC_CC_PP"/>
</dbReference>
<gene>
    <name evidence="2" type="ORF">ACFQ5N_11035</name>
</gene>
<dbReference type="RefSeq" id="WP_386809557.1">
    <property type="nucleotide sequence ID" value="NZ_JBHTMV010000004.1"/>
</dbReference>
<comment type="caution">
    <text evidence="2">The sequence shown here is derived from an EMBL/GenBank/DDBJ whole genome shotgun (WGS) entry which is preliminary data.</text>
</comment>
<sequence length="134" mass="15572">MKQRINKIAAVLMTFVVLLSTMSFTIHQSYCEDNLVATTLSTNVQSHQIETEKSCCSTSETCCKHKDIVFEGKNEILFYKVEKVSLKDQFFTFNLPNYRFQNFKIWLLPIIAVKEYAPPNLVEDIQTIHQVFII</sequence>